<dbReference type="InterPro" id="IPR035898">
    <property type="entry name" value="TAZ_dom_sf"/>
</dbReference>
<dbReference type="eggNOG" id="ENOG502THNG">
    <property type="taxonomic scope" value="Eukaryota"/>
</dbReference>
<keyword evidence="1" id="KW-1185">Reference proteome</keyword>
<evidence type="ECO:0000313" key="1">
    <source>
        <dbReference type="Proteomes" id="UP000095282"/>
    </source>
</evidence>
<dbReference type="AlphaFoldDB" id="A0A1I7TYA3"/>
<sequence length="236" mass="27101">MAESTSSGIPEVQADAITNDSAARVQTVTGDRLPPPIIRVERSRCVGCGADPPDLICKQCKEDVLFCKKCARRAKHPHPLKAFRAKDDRIVQLRKHLTLSYYEHIVSCENEICMESCEGSRYTRIHFKMCQKRPRQLSDMITNGKVQFNAIGSTHCNTCGLFITCMFIHANTCQKSECNVEWCQEIRNTFDYGTKKIYVMTDEMKKKCEEVHIAEWKKVEDRKREMMIDDLLAISI</sequence>
<dbReference type="Proteomes" id="UP000095282">
    <property type="component" value="Unplaced"/>
</dbReference>
<name>A0A1I7TYA3_9PELO</name>
<reference evidence="2" key="1">
    <citation type="submission" date="2016-11" db="UniProtKB">
        <authorList>
            <consortium name="WormBaseParasite"/>
        </authorList>
    </citation>
    <scope>IDENTIFICATION</scope>
</reference>
<evidence type="ECO:0000313" key="2">
    <source>
        <dbReference type="WBParaSite" id="Csp11.Scaffold629.g13002.t1"/>
    </source>
</evidence>
<protein>
    <submittedName>
        <fullName evidence="2">B box-type domain-containing protein</fullName>
    </submittedName>
</protein>
<accession>A0A1I7TYA3</accession>
<dbReference type="Gene3D" id="1.20.1020.10">
    <property type="entry name" value="TAZ domain"/>
    <property type="match status" value="1"/>
</dbReference>
<dbReference type="WBParaSite" id="Csp11.Scaffold629.g13002.t1">
    <property type="protein sequence ID" value="Csp11.Scaffold629.g13002.t1"/>
    <property type="gene ID" value="Csp11.Scaffold629.g13002"/>
</dbReference>
<organism evidence="1 2">
    <name type="scientific">Caenorhabditis tropicalis</name>
    <dbReference type="NCBI Taxonomy" id="1561998"/>
    <lineage>
        <taxon>Eukaryota</taxon>
        <taxon>Metazoa</taxon>
        <taxon>Ecdysozoa</taxon>
        <taxon>Nematoda</taxon>
        <taxon>Chromadorea</taxon>
        <taxon>Rhabditida</taxon>
        <taxon>Rhabditina</taxon>
        <taxon>Rhabditomorpha</taxon>
        <taxon>Rhabditoidea</taxon>
        <taxon>Rhabditidae</taxon>
        <taxon>Peloderinae</taxon>
        <taxon>Caenorhabditis</taxon>
    </lineage>
</organism>
<proteinExistence type="predicted"/>